<evidence type="ECO:0000313" key="6">
    <source>
        <dbReference type="Proteomes" id="UP000294292"/>
    </source>
</evidence>
<dbReference type="Gene3D" id="1.20.120.530">
    <property type="entry name" value="GntR ligand-binding domain-like"/>
    <property type="match status" value="1"/>
</dbReference>
<dbReference type="InterPro" id="IPR000524">
    <property type="entry name" value="Tscrpt_reg_HTH_GntR"/>
</dbReference>
<dbReference type="OrthoDB" id="9782299at2"/>
<sequence length="234" mass="26986">MNVEKITTKKVSQTVAEEIEKLIEKGSFKAGEMLPSVRELCDLFGVGRSSVRDAITTLSGKGIVYVKQGEGTYICEFDPSKLFNYHLLLPSSKEIIELFQVRKILETGIAEKSAIHRSEQDLLKMEECIYNQSVNKWESDYQFHMAMAKSTGNEILIQFMQFISATTKKAMIDFHQYIQKNPDTVKQIDNQHLQIYEAIKERESAKAHRMMSEHLNFVEEEMLQSHILQQSSRK</sequence>
<dbReference type="InterPro" id="IPR008920">
    <property type="entry name" value="TF_FadR/GntR_C"/>
</dbReference>
<evidence type="ECO:0000256" key="3">
    <source>
        <dbReference type="ARBA" id="ARBA00023163"/>
    </source>
</evidence>
<dbReference type="Proteomes" id="UP000294292">
    <property type="component" value="Chromosome"/>
</dbReference>
<keyword evidence="2" id="KW-0238">DNA-binding</keyword>
<dbReference type="InterPro" id="IPR036388">
    <property type="entry name" value="WH-like_DNA-bd_sf"/>
</dbReference>
<dbReference type="PANTHER" id="PTHR43537:SF5">
    <property type="entry name" value="UXU OPERON TRANSCRIPTIONAL REGULATOR"/>
    <property type="match status" value="1"/>
</dbReference>
<accession>A0A4P7A0E5</accession>
<feature type="domain" description="HTH gntR-type" evidence="4">
    <location>
        <begin position="9"/>
        <end position="77"/>
    </location>
</feature>
<dbReference type="PROSITE" id="PS50949">
    <property type="entry name" value="HTH_GNTR"/>
    <property type="match status" value="1"/>
</dbReference>
<dbReference type="SMART" id="SM00345">
    <property type="entry name" value="HTH_GNTR"/>
    <property type="match status" value="1"/>
</dbReference>
<dbReference type="InterPro" id="IPR036390">
    <property type="entry name" value="WH_DNA-bd_sf"/>
</dbReference>
<evidence type="ECO:0000259" key="4">
    <source>
        <dbReference type="PROSITE" id="PS50949"/>
    </source>
</evidence>
<reference evidence="5 6" key="1">
    <citation type="submission" date="2019-03" db="EMBL/GenBank/DDBJ databases">
        <title>Complete genome sequence of Paenisporosarcina antarctica CGMCC 1.6503T.</title>
        <authorList>
            <person name="Rong J.-C."/>
            <person name="Chi N.-Y."/>
            <person name="Zhang Q.-F."/>
        </authorList>
    </citation>
    <scope>NUCLEOTIDE SEQUENCE [LARGE SCALE GENOMIC DNA]</scope>
    <source>
        <strain evidence="5 6">CGMCC 1.6503</strain>
    </source>
</reference>
<dbReference type="KEGG" id="panc:E2636_15465"/>
<keyword evidence="1" id="KW-0805">Transcription regulation</keyword>
<dbReference type="AlphaFoldDB" id="A0A4P7A0E5"/>
<gene>
    <name evidence="5" type="ORF">E2636_15465</name>
</gene>
<dbReference type="RefSeq" id="WP_134211008.1">
    <property type="nucleotide sequence ID" value="NZ_CP038015.1"/>
</dbReference>
<dbReference type="SUPFAM" id="SSF46785">
    <property type="entry name" value="Winged helix' DNA-binding domain"/>
    <property type="match status" value="1"/>
</dbReference>
<protein>
    <submittedName>
        <fullName evidence="5">FadR family transcriptional regulator</fullName>
    </submittedName>
</protein>
<evidence type="ECO:0000313" key="5">
    <source>
        <dbReference type="EMBL" id="QBP42460.1"/>
    </source>
</evidence>
<keyword evidence="6" id="KW-1185">Reference proteome</keyword>
<dbReference type="CDD" id="cd07377">
    <property type="entry name" value="WHTH_GntR"/>
    <property type="match status" value="1"/>
</dbReference>
<dbReference type="Pfam" id="PF00392">
    <property type="entry name" value="GntR"/>
    <property type="match status" value="1"/>
</dbReference>
<proteinExistence type="predicted"/>
<keyword evidence="3" id="KW-0804">Transcription</keyword>
<dbReference type="SUPFAM" id="SSF48008">
    <property type="entry name" value="GntR ligand-binding domain-like"/>
    <property type="match status" value="1"/>
</dbReference>
<evidence type="ECO:0000256" key="1">
    <source>
        <dbReference type="ARBA" id="ARBA00023015"/>
    </source>
</evidence>
<dbReference type="EMBL" id="CP038015">
    <property type="protein sequence ID" value="QBP42460.1"/>
    <property type="molecule type" value="Genomic_DNA"/>
</dbReference>
<dbReference type="PANTHER" id="PTHR43537">
    <property type="entry name" value="TRANSCRIPTIONAL REGULATOR, GNTR FAMILY"/>
    <property type="match status" value="1"/>
</dbReference>
<organism evidence="5 6">
    <name type="scientific">Paenisporosarcina antarctica</name>
    <dbReference type="NCBI Taxonomy" id="417367"/>
    <lineage>
        <taxon>Bacteria</taxon>
        <taxon>Bacillati</taxon>
        <taxon>Bacillota</taxon>
        <taxon>Bacilli</taxon>
        <taxon>Bacillales</taxon>
        <taxon>Caryophanaceae</taxon>
        <taxon>Paenisporosarcina</taxon>
    </lineage>
</organism>
<name>A0A4P7A0E5_9BACL</name>
<dbReference type="PRINTS" id="PR00035">
    <property type="entry name" value="HTHGNTR"/>
</dbReference>
<dbReference type="InterPro" id="IPR011711">
    <property type="entry name" value="GntR_C"/>
</dbReference>
<dbReference type="Pfam" id="PF07729">
    <property type="entry name" value="FCD"/>
    <property type="match status" value="1"/>
</dbReference>
<dbReference type="SMART" id="SM00895">
    <property type="entry name" value="FCD"/>
    <property type="match status" value="1"/>
</dbReference>
<evidence type="ECO:0000256" key="2">
    <source>
        <dbReference type="ARBA" id="ARBA00023125"/>
    </source>
</evidence>
<dbReference type="GO" id="GO:0003677">
    <property type="term" value="F:DNA binding"/>
    <property type="evidence" value="ECO:0007669"/>
    <property type="project" value="UniProtKB-KW"/>
</dbReference>
<dbReference type="GO" id="GO:0003700">
    <property type="term" value="F:DNA-binding transcription factor activity"/>
    <property type="evidence" value="ECO:0007669"/>
    <property type="project" value="InterPro"/>
</dbReference>
<dbReference type="Gene3D" id="1.10.10.10">
    <property type="entry name" value="Winged helix-like DNA-binding domain superfamily/Winged helix DNA-binding domain"/>
    <property type="match status" value="1"/>
</dbReference>